<keyword evidence="3" id="KW-1185">Reference proteome</keyword>
<comment type="caution">
    <text evidence="2">The sequence shown here is derived from an EMBL/GenBank/DDBJ whole genome shotgun (WGS) entry which is preliminary data.</text>
</comment>
<organism evidence="2 3">
    <name type="scientific">Plasmodium gonderi</name>
    <dbReference type="NCBI Taxonomy" id="77519"/>
    <lineage>
        <taxon>Eukaryota</taxon>
        <taxon>Sar</taxon>
        <taxon>Alveolata</taxon>
        <taxon>Apicomplexa</taxon>
        <taxon>Aconoidasida</taxon>
        <taxon>Haemosporida</taxon>
        <taxon>Plasmodiidae</taxon>
        <taxon>Plasmodium</taxon>
        <taxon>Plasmodium (Plasmodium)</taxon>
    </lineage>
</organism>
<dbReference type="AlphaFoldDB" id="A0A1Y1JT34"/>
<proteinExistence type="predicted"/>
<gene>
    <name evidence="2" type="ORF">PGO_003910</name>
</gene>
<feature type="transmembrane region" description="Helical" evidence="1">
    <location>
        <begin position="217"/>
        <end position="237"/>
    </location>
</feature>
<dbReference type="OrthoDB" id="389398at2759"/>
<evidence type="ECO:0000256" key="1">
    <source>
        <dbReference type="SAM" id="Phobius"/>
    </source>
</evidence>
<sequence length="297" mass="36072">MSTDYYAIEDYIFFKEIFDTTVGTEVNTDDINIFLNPEYRTIESTIRDRFIHSCKRIKKYFEYFKKEDSCNNSECCNFINYWINKKIREFIDIDFKSKWYIFRYFIEYVHYNNNDDKYNRCIKDINYMNKDLFDKVNDTSLVKELNKIRCLIENIDWKSNDNCKEELSRLSNDNYSNDYDITCKSLKEIGYVQRYSRLFEADFLLPPSSTNTSIKTIIRTVFIIIIVGVIFLGFYKVNKNTFTPFRHYLYLIIIRMGKTLKKTNEESYEDHFTEYDNNSMDLEEKMYNIMYICRSKS</sequence>
<reference evidence="3" key="1">
    <citation type="submission" date="2017-04" db="EMBL/GenBank/DDBJ databases">
        <title>Plasmodium gonderi genome.</title>
        <authorList>
            <person name="Arisue N."/>
            <person name="Honma H."/>
            <person name="Kawai S."/>
            <person name="Tougan T."/>
            <person name="Tanabe K."/>
            <person name="Horii T."/>
        </authorList>
    </citation>
    <scope>NUCLEOTIDE SEQUENCE [LARGE SCALE GENOMIC DNA]</scope>
    <source>
        <strain evidence="3">ATCC 30045</strain>
    </source>
</reference>
<dbReference type="EMBL" id="BDQF01000492">
    <property type="protein sequence ID" value="GAW84598.1"/>
    <property type="molecule type" value="Genomic_DNA"/>
</dbReference>
<dbReference type="Proteomes" id="UP000195521">
    <property type="component" value="Unassembled WGS sequence"/>
</dbReference>
<dbReference type="RefSeq" id="XP_028547187.1">
    <property type="nucleotide sequence ID" value="XM_028691386.1"/>
</dbReference>
<keyword evidence="1" id="KW-1133">Transmembrane helix</keyword>
<dbReference type="GeneID" id="39745406"/>
<keyword evidence="1" id="KW-0472">Membrane</keyword>
<name>A0A1Y1JT34_PLAGO</name>
<accession>A0A1Y1JT34</accession>
<protein>
    <submittedName>
        <fullName evidence="2">Variable surface protein</fullName>
    </submittedName>
</protein>
<evidence type="ECO:0000313" key="2">
    <source>
        <dbReference type="EMBL" id="GAW84598.1"/>
    </source>
</evidence>
<keyword evidence="1" id="KW-0812">Transmembrane</keyword>
<evidence type="ECO:0000313" key="3">
    <source>
        <dbReference type="Proteomes" id="UP000195521"/>
    </source>
</evidence>